<keyword evidence="2" id="KW-1185">Reference proteome</keyword>
<reference evidence="1" key="1">
    <citation type="submission" date="2020-11" db="EMBL/GenBank/DDBJ databases">
        <authorList>
            <consortium name="DOE Joint Genome Institute"/>
            <person name="Ahrendt S."/>
            <person name="Riley R."/>
            <person name="Andreopoulos W."/>
            <person name="Labutti K."/>
            <person name="Pangilinan J."/>
            <person name="Ruiz-Duenas F.J."/>
            <person name="Barrasa J.M."/>
            <person name="Sanchez-Garcia M."/>
            <person name="Camarero S."/>
            <person name="Miyauchi S."/>
            <person name="Serrano A."/>
            <person name="Linde D."/>
            <person name="Babiker R."/>
            <person name="Drula E."/>
            <person name="Ayuso-Fernandez I."/>
            <person name="Pacheco R."/>
            <person name="Padilla G."/>
            <person name="Ferreira P."/>
            <person name="Barriuso J."/>
            <person name="Kellner H."/>
            <person name="Castanera R."/>
            <person name="Alfaro M."/>
            <person name="Ramirez L."/>
            <person name="Pisabarro A.G."/>
            <person name="Kuo A."/>
            <person name="Tritt A."/>
            <person name="Lipzen A."/>
            <person name="He G."/>
            <person name="Yan M."/>
            <person name="Ng V."/>
            <person name="Cullen D."/>
            <person name="Martin F."/>
            <person name="Rosso M.-N."/>
            <person name="Henrissat B."/>
            <person name="Hibbett D."/>
            <person name="Martinez A.T."/>
            <person name="Grigoriev I.V."/>
        </authorList>
    </citation>
    <scope>NUCLEOTIDE SEQUENCE</scope>
    <source>
        <strain evidence="1">MF-IS2</strain>
    </source>
</reference>
<organism evidence="1 2">
    <name type="scientific">Macrolepiota fuliginosa MF-IS2</name>
    <dbReference type="NCBI Taxonomy" id="1400762"/>
    <lineage>
        <taxon>Eukaryota</taxon>
        <taxon>Fungi</taxon>
        <taxon>Dikarya</taxon>
        <taxon>Basidiomycota</taxon>
        <taxon>Agaricomycotina</taxon>
        <taxon>Agaricomycetes</taxon>
        <taxon>Agaricomycetidae</taxon>
        <taxon>Agaricales</taxon>
        <taxon>Agaricineae</taxon>
        <taxon>Agaricaceae</taxon>
        <taxon>Macrolepiota</taxon>
    </lineage>
</organism>
<proteinExistence type="predicted"/>
<protein>
    <submittedName>
        <fullName evidence="1">Uncharacterized protein</fullName>
    </submittedName>
</protein>
<dbReference type="Proteomes" id="UP000807342">
    <property type="component" value="Unassembled WGS sequence"/>
</dbReference>
<evidence type="ECO:0000313" key="2">
    <source>
        <dbReference type="Proteomes" id="UP000807342"/>
    </source>
</evidence>
<comment type="caution">
    <text evidence="1">The sequence shown here is derived from an EMBL/GenBank/DDBJ whole genome shotgun (WGS) entry which is preliminary data.</text>
</comment>
<name>A0A9P5WZ98_9AGAR</name>
<dbReference type="AlphaFoldDB" id="A0A9P5WZ98"/>
<dbReference type="EMBL" id="MU152408">
    <property type="protein sequence ID" value="KAF9440591.1"/>
    <property type="molecule type" value="Genomic_DNA"/>
</dbReference>
<dbReference type="OrthoDB" id="3270336at2759"/>
<accession>A0A9P5WZ98</accession>
<gene>
    <name evidence="1" type="ORF">P691DRAFT_781917</name>
</gene>
<sequence length="116" mass="13819">MDHIEAGQDWFSIWVGLLFWMTWKVPENEKYIEGLVPPAWFKQVVQAKNNQTILDSIWIAPLLQRFWNIKHVGLWLHHPTDEVSQSPAWWFVKQGVPVWYHWGSEDESQCGDFELI</sequence>
<evidence type="ECO:0000313" key="1">
    <source>
        <dbReference type="EMBL" id="KAF9440591.1"/>
    </source>
</evidence>